<evidence type="ECO:0000313" key="3">
    <source>
        <dbReference type="Proteomes" id="UP000061569"/>
    </source>
</evidence>
<sequence length="47" mass="5161">MRWCATGEAQGAPAMNVGIFHWLILFVLIGGAAGTVWLISYLANRRK</sequence>
<dbReference type="STRING" id="69.GLE_4307"/>
<dbReference type="AlphaFoldDB" id="A0A0S2DM74"/>
<organism evidence="2 3">
    <name type="scientific">Lysobacter enzymogenes</name>
    <dbReference type="NCBI Taxonomy" id="69"/>
    <lineage>
        <taxon>Bacteria</taxon>
        <taxon>Pseudomonadati</taxon>
        <taxon>Pseudomonadota</taxon>
        <taxon>Gammaproteobacteria</taxon>
        <taxon>Lysobacterales</taxon>
        <taxon>Lysobacteraceae</taxon>
        <taxon>Lysobacter</taxon>
    </lineage>
</organism>
<gene>
    <name evidence="2" type="ORF">GLE_4307</name>
</gene>
<proteinExistence type="predicted"/>
<evidence type="ECO:0000313" key="2">
    <source>
        <dbReference type="EMBL" id="ALN59648.1"/>
    </source>
</evidence>
<reference evidence="2 3" key="1">
    <citation type="submission" date="2015-11" db="EMBL/GenBank/DDBJ databases">
        <title>Genome sequences of Lysobacter enzymogenes strain C3 and Lysobacter antibioticus ATCC 29479.</title>
        <authorList>
            <person name="Kobayashi D.Y."/>
        </authorList>
    </citation>
    <scope>NUCLEOTIDE SEQUENCE [LARGE SCALE GENOMIC DNA]</scope>
    <source>
        <strain evidence="2 3">C3</strain>
    </source>
</reference>
<dbReference type="Proteomes" id="UP000061569">
    <property type="component" value="Chromosome"/>
</dbReference>
<dbReference type="KEGG" id="lez:GLE_4307"/>
<keyword evidence="1" id="KW-0812">Transmembrane</keyword>
<accession>A0A0S2DM74</accession>
<keyword evidence="1" id="KW-0472">Membrane</keyword>
<keyword evidence="1" id="KW-1133">Transmembrane helix</keyword>
<name>A0A0S2DM74_LYSEN</name>
<dbReference type="EMBL" id="CP013140">
    <property type="protein sequence ID" value="ALN59648.1"/>
    <property type="molecule type" value="Genomic_DNA"/>
</dbReference>
<dbReference type="PATRIC" id="fig|69.6.peg.4246"/>
<evidence type="ECO:0000256" key="1">
    <source>
        <dbReference type="SAM" id="Phobius"/>
    </source>
</evidence>
<feature type="transmembrane region" description="Helical" evidence="1">
    <location>
        <begin position="20"/>
        <end position="43"/>
    </location>
</feature>
<protein>
    <submittedName>
        <fullName evidence="2">Uncharacterized protein</fullName>
    </submittedName>
</protein>